<name>A0A8S3YEQ6_PARAO</name>
<sequence length="79" mass="8557">MKVPSNLSMDVERNHKHLEEALLWQLKASAQTRTRKAPPSRPPVAAASAARQSTPGPHGPTSGIFESIISNIPVNKADY</sequence>
<organism evidence="2 3">
    <name type="scientific">Parnassius apollo</name>
    <name type="common">Apollo butterfly</name>
    <name type="synonym">Papilio apollo</name>
    <dbReference type="NCBI Taxonomy" id="110799"/>
    <lineage>
        <taxon>Eukaryota</taxon>
        <taxon>Metazoa</taxon>
        <taxon>Ecdysozoa</taxon>
        <taxon>Arthropoda</taxon>
        <taxon>Hexapoda</taxon>
        <taxon>Insecta</taxon>
        <taxon>Pterygota</taxon>
        <taxon>Neoptera</taxon>
        <taxon>Endopterygota</taxon>
        <taxon>Lepidoptera</taxon>
        <taxon>Glossata</taxon>
        <taxon>Ditrysia</taxon>
        <taxon>Papilionoidea</taxon>
        <taxon>Papilionidae</taxon>
        <taxon>Parnassiinae</taxon>
        <taxon>Parnassini</taxon>
        <taxon>Parnassius</taxon>
        <taxon>Parnassius</taxon>
    </lineage>
</organism>
<dbReference type="Proteomes" id="UP000691718">
    <property type="component" value="Unassembled WGS sequence"/>
</dbReference>
<comment type="caution">
    <text evidence="2">The sequence shown here is derived from an EMBL/GenBank/DDBJ whole genome shotgun (WGS) entry which is preliminary data.</text>
</comment>
<dbReference type="EMBL" id="CAJQZP010001686">
    <property type="protein sequence ID" value="CAG5058799.1"/>
    <property type="molecule type" value="Genomic_DNA"/>
</dbReference>
<gene>
    <name evidence="2" type="ORF">PAPOLLO_LOCUS27706</name>
</gene>
<evidence type="ECO:0000256" key="1">
    <source>
        <dbReference type="SAM" id="MobiDB-lite"/>
    </source>
</evidence>
<reference evidence="2" key="1">
    <citation type="submission" date="2021-04" db="EMBL/GenBank/DDBJ databases">
        <authorList>
            <person name="Tunstrom K."/>
        </authorList>
    </citation>
    <scope>NUCLEOTIDE SEQUENCE</scope>
</reference>
<keyword evidence="3" id="KW-1185">Reference proteome</keyword>
<feature type="region of interest" description="Disordered" evidence="1">
    <location>
        <begin position="29"/>
        <end position="79"/>
    </location>
</feature>
<proteinExistence type="predicted"/>
<evidence type="ECO:0000313" key="2">
    <source>
        <dbReference type="EMBL" id="CAG5058799.1"/>
    </source>
</evidence>
<protein>
    <submittedName>
        <fullName evidence="2">(apollo) hypothetical protein</fullName>
    </submittedName>
</protein>
<dbReference type="AlphaFoldDB" id="A0A8S3YEQ6"/>
<accession>A0A8S3YEQ6</accession>
<evidence type="ECO:0000313" key="3">
    <source>
        <dbReference type="Proteomes" id="UP000691718"/>
    </source>
</evidence>